<evidence type="ECO:0000256" key="1">
    <source>
        <dbReference type="ARBA" id="ARBA00004922"/>
    </source>
</evidence>
<evidence type="ECO:0000259" key="6">
    <source>
        <dbReference type="Pfam" id="PF00852"/>
    </source>
</evidence>
<dbReference type="PANTHER" id="PTHR11929">
    <property type="entry name" value="ALPHA- 1,3 -FUCOSYLTRANSFERASE"/>
    <property type="match status" value="1"/>
</dbReference>
<dbReference type="InterPro" id="IPR001503">
    <property type="entry name" value="Glyco_trans_10"/>
</dbReference>
<dbReference type="Pfam" id="PF00852">
    <property type="entry name" value="Glyco_transf_10"/>
    <property type="match status" value="1"/>
</dbReference>
<gene>
    <name evidence="7" type="ORF">DILT_LOCUS12032</name>
</gene>
<dbReference type="GO" id="GO:0032580">
    <property type="term" value="C:Golgi cisterna membrane"/>
    <property type="evidence" value="ECO:0007669"/>
    <property type="project" value="UniProtKB-SubCell"/>
</dbReference>
<feature type="domain" description="Fucosyltransferase C-terminal" evidence="6">
    <location>
        <begin position="1"/>
        <end position="79"/>
    </location>
</feature>
<evidence type="ECO:0000256" key="4">
    <source>
        <dbReference type="ARBA" id="ARBA00022679"/>
    </source>
</evidence>
<evidence type="ECO:0000256" key="3">
    <source>
        <dbReference type="ARBA" id="ARBA00022676"/>
    </source>
</evidence>
<name>A0A3P7ME96_DIBLA</name>
<dbReference type="PANTHER" id="PTHR11929:SF145">
    <property type="entry name" value="ALPHA-(1,3)-FUCOSYLTRANSFERASE FUT-1"/>
    <property type="match status" value="1"/>
</dbReference>
<dbReference type="EC" id="2.4.1.-" evidence="5"/>
<keyword evidence="3 5" id="KW-0328">Glycosyltransferase</keyword>
<dbReference type="UniPathway" id="UPA00378"/>
<dbReference type="OrthoDB" id="427096at2759"/>
<dbReference type="EMBL" id="UYRU01064998">
    <property type="protein sequence ID" value="VDN16201.1"/>
    <property type="molecule type" value="Genomic_DNA"/>
</dbReference>
<dbReference type="InterPro" id="IPR038577">
    <property type="entry name" value="GT10-like_C_sf"/>
</dbReference>
<keyword evidence="8" id="KW-1185">Reference proteome</keyword>
<keyword evidence="5" id="KW-0812">Transmembrane</keyword>
<keyword evidence="4 5" id="KW-0808">Transferase</keyword>
<proteinExistence type="inferred from homology"/>
<organism evidence="7 8">
    <name type="scientific">Dibothriocephalus latus</name>
    <name type="common">Fish tapeworm</name>
    <name type="synonym">Diphyllobothrium latum</name>
    <dbReference type="NCBI Taxonomy" id="60516"/>
    <lineage>
        <taxon>Eukaryota</taxon>
        <taxon>Metazoa</taxon>
        <taxon>Spiralia</taxon>
        <taxon>Lophotrochozoa</taxon>
        <taxon>Platyhelminthes</taxon>
        <taxon>Cestoda</taxon>
        <taxon>Eucestoda</taxon>
        <taxon>Diphyllobothriidea</taxon>
        <taxon>Diphyllobothriidae</taxon>
        <taxon>Dibothriocephalus</taxon>
    </lineage>
</organism>
<evidence type="ECO:0000256" key="5">
    <source>
        <dbReference type="RuleBase" id="RU003832"/>
    </source>
</evidence>
<evidence type="ECO:0000313" key="7">
    <source>
        <dbReference type="EMBL" id="VDN16201.1"/>
    </source>
</evidence>
<accession>A0A3P7ME96</accession>
<comment type="subcellular location">
    <subcellularLocation>
        <location evidence="5">Golgi apparatus</location>
        <location evidence="5">Golgi stack membrane</location>
        <topology evidence="5">Single-pass type II membrane protein</topology>
    </subcellularLocation>
</comment>
<dbReference type="InterPro" id="IPR055270">
    <property type="entry name" value="Glyco_tran_10_C"/>
</dbReference>
<comment type="pathway">
    <text evidence="1">Protein modification; protein glycosylation.</text>
</comment>
<evidence type="ECO:0000313" key="8">
    <source>
        <dbReference type="Proteomes" id="UP000281553"/>
    </source>
</evidence>
<dbReference type="Gene3D" id="3.40.50.11660">
    <property type="entry name" value="Glycosyl transferase family 10, C-terminal domain"/>
    <property type="match status" value="1"/>
</dbReference>
<keyword evidence="5" id="KW-0472">Membrane</keyword>
<comment type="similarity">
    <text evidence="2 5">Belongs to the glycosyltransferase 10 family.</text>
</comment>
<dbReference type="Proteomes" id="UP000281553">
    <property type="component" value="Unassembled WGS sequence"/>
</dbReference>
<sequence>MIPVVLGASREDYCAIAPPNSFIHVDDFSSPADLAEYLHWLDRNDTAYASYFAWKAYGKISFNRRNECRLCGLLHQNLNRLDAIPTKGFDYFANPHIQCKVLPEFEKEVNN</sequence>
<protein>
    <recommendedName>
        <fullName evidence="5">Fucosyltransferase</fullName>
        <ecNumber evidence="5">2.4.1.-</ecNumber>
    </recommendedName>
</protein>
<keyword evidence="5" id="KW-0333">Golgi apparatus</keyword>
<evidence type="ECO:0000256" key="2">
    <source>
        <dbReference type="ARBA" id="ARBA00008919"/>
    </source>
</evidence>
<dbReference type="GO" id="GO:0046920">
    <property type="term" value="F:alpha-(1-&gt;3)-fucosyltransferase activity"/>
    <property type="evidence" value="ECO:0007669"/>
    <property type="project" value="TreeGrafter"/>
</dbReference>
<dbReference type="AlphaFoldDB" id="A0A3P7ME96"/>
<dbReference type="SUPFAM" id="SSF53756">
    <property type="entry name" value="UDP-Glycosyltransferase/glycogen phosphorylase"/>
    <property type="match status" value="1"/>
</dbReference>
<reference evidence="7 8" key="1">
    <citation type="submission" date="2018-11" db="EMBL/GenBank/DDBJ databases">
        <authorList>
            <consortium name="Pathogen Informatics"/>
        </authorList>
    </citation>
    <scope>NUCLEOTIDE SEQUENCE [LARGE SCALE GENOMIC DNA]</scope>
</reference>